<proteinExistence type="predicted"/>
<sequence>MSHIVSDRDSRPVLKTLIGTGLLLMGLVGSLMAVLTLPWLVLRLVLWATR</sequence>
<evidence type="ECO:0000256" key="1">
    <source>
        <dbReference type="SAM" id="Phobius"/>
    </source>
</evidence>
<dbReference type="AlphaFoldDB" id="A0AA41Z6W5"/>
<keyword evidence="1" id="KW-0472">Membrane</keyword>
<dbReference type="Proteomes" id="UP001165667">
    <property type="component" value="Unassembled WGS sequence"/>
</dbReference>
<keyword evidence="3" id="KW-1185">Reference proteome</keyword>
<keyword evidence="1" id="KW-1133">Transmembrane helix</keyword>
<evidence type="ECO:0000313" key="3">
    <source>
        <dbReference type="Proteomes" id="UP001165667"/>
    </source>
</evidence>
<organism evidence="2 3">
    <name type="scientific">Lichenifustis flavocetrariae</name>
    <dbReference type="NCBI Taxonomy" id="2949735"/>
    <lineage>
        <taxon>Bacteria</taxon>
        <taxon>Pseudomonadati</taxon>
        <taxon>Pseudomonadota</taxon>
        <taxon>Alphaproteobacteria</taxon>
        <taxon>Hyphomicrobiales</taxon>
        <taxon>Lichenihabitantaceae</taxon>
        <taxon>Lichenifustis</taxon>
    </lineage>
</organism>
<gene>
    <name evidence="2" type="ORF">M8523_20295</name>
</gene>
<name>A0AA41Z6W5_9HYPH</name>
<accession>A0AA41Z6W5</accession>
<dbReference type="RefSeq" id="WP_282586738.1">
    <property type="nucleotide sequence ID" value="NZ_JAMOIM010000015.1"/>
</dbReference>
<reference evidence="2" key="1">
    <citation type="submission" date="2022-05" db="EMBL/GenBank/DDBJ databases">
        <authorList>
            <person name="Pankratov T."/>
        </authorList>
    </citation>
    <scope>NUCLEOTIDE SEQUENCE</scope>
    <source>
        <strain evidence="2">BP6-180914</strain>
    </source>
</reference>
<keyword evidence="1" id="KW-0812">Transmembrane</keyword>
<protein>
    <submittedName>
        <fullName evidence="2">Uncharacterized protein</fullName>
    </submittedName>
</protein>
<evidence type="ECO:0000313" key="2">
    <source>
        <dbReference type="EMBL" id="MCW6510362.1"/>
    </source>
</evidence>
<dbReference type="EMBL" id="JAMOIM010000015">
    <property type="protein sequence ID" value="MCW6510362.1"/>
    <property type="molecule type" value="Genomic_DNA"/>
</dbReference>
<feature type="transmembrane region" description="Helical" evidence="1">
    <location>
        <begin position="21"/>
        <end position="42"/>
    </location>
</feature>
<comment type="caution">
    <text evidence="2">The sequence shown here is derived from an EMBL/GenBank/DDBJ whole genome shotgun (WGS) entry which is preliminary data.</text>
</comment>